<evidence type="ECO:0000313" key="2">
    <source>
        <dbReference type="EMBL" id="CAD7001307.1"/>
    </source>
</evidence>
<protein>
    <submittedName>
        <fullName evidence="2">(Mediterranean fruit fly) hypothetical protein</fullName>
    </submittedName>
</protein>
<dbReference type="EMBL" id="CAJHJT010000023">
    <property type="protein sequence ID" value="CAD7001307.1"/>
    <property type="molecule type" value="Genomic_DNA"/>
</dbReference>
<accession>A0A811UUA0</accession>
<dbReference type="Proteomes" id="UP000606786">
    <property type="component" value="Unassembled WGS sequence"/>
</dbReference>
<evidence type="ECO:0000313" key="3">
    <source>
        <dbReference type="Proteomes" id="UP000606786"/>
    </source>
</evidence>
<reference evidence="2" key="1">
    <citation type="submission" date="2020-11" db="EMBL/GenBank/DDBJ databases">
        <authorList>
            <person name="Whitehead M."/>
        </authorList>
    </citation>
    <scope>NUCLEOTIDE SEQUENCE</scope>
    <source>
        <strain evidence="2">EGII</strain>
    </source>
</reference>
<gene>
    <name evidence="2" type="ORF">CCAP1982_LOCUS9804</name>
</gene>
<organism evidence="2 3">
    <name type="scientific">Ceratitis capitata</name>
    <name type="common">Mediterranean fruit fly</name>
    <name type="synonym">Tephritis capitata</name>
    <dbReference type="NCBI Taxonomy" id="7213"/>
    <lineage>
        <taxon>Eukaryota</taxon>
        <taxon>Metazoa</taxon>
        <taxon>Ecdysozoa</taxon>
        <taxon>Arthropoda</taxon>
        <taxon>Hexapoda</taxon>
        <taxon>Insecta</taxon>
        <taxon>Pterygota</taxon>
        <taxon>Neoptera</taxon>
        <taxon>Endopterygota</taxon>
        <taxon>Diptera</taxon>
        <taxon>Brachycera</taxon>
        <taxon>Muscomorpha</taxon>
        <taxon>Tephritoidea</taxon>
        <taxon>Tephritidae</taxon>
        <taxon>Ceratitis</taxon>
        <taxon>Ceratitis</taxon>
    </lineage>
</organism>
<dbReference type="AlphaFoldDB" id="A0A811UUA0"/>
<keyword evidence="3" id="KW-1185">Reference proteome</keyword>
<feature type="region of interest" description="Disordered" evidence="1">
    <location>
        <begin position="113"/>
        <end position="135"/>
    </location>
</feature>
<sequence>MSGRLQPADINWCWAPRRSKTMAVTTDMLPSSSKTSLASPTLVHTFVKEIANFEVPYAAPSPVIIPTASSSSPRGDASRTTKSAICQPVAVHNQKLEMKSRRLSFEERKFQQHMDIEDKKLEQETRELEFEKSYR</sequence>
<name>A0A811UUA0_CERCA</name>
<proteinExistence type="predicted"/>
<comment type="caution">
    <text evidence="2">The sequence shown here is derived from an EMBL/GenBank/DDBJ whole genome shotgun (WGS) entry which is preliminary data.</text>
</comment>
<evidence type="ECO:0000256" key="1">
    <source>
        <dbReference type="SAM" id="MobiDB-lite"/>
    </source>
</evidence>